<dbReference type="Pfam" id="PF01699">
    <property type="entry name" value="Na_Ca_ex"/>
    <property type="match status" value="2"/>
</dbReference>
<evidence type="ECO:0000259" key="5">
    <source>
        <dbReference type="Pfam" id="PF01699"/>
    </source>
</evidence>
<sequence length="334" mass="36169">MKKFSAIVYIVIIAISIPLYLLMLHNLSSILILITNFIVGIYLLVKGSDYFVEGAASIAAHKKISQHTIGLTLVALATSLPEFAVSTIASASNHPVTAWGNAVGSNIANIGLVLGIAAVLMPLSLSKHVKKDAAILVTVTGILILIALITREIAWWAGLLFIGIYGAYLWEIRKREEDVESVPIEHSWLWSWIYTIFGAIGIVWGAKVVVESAVNLAIVLHIPEIIIAITAIAIGTSLPEMATSVTAALKKKYGIAVGNVIGSNIFNTLIVLGGASLFNPIKVPMNDIVFNSTFLGIFTVAAALMCIKKKIRRFEGFALILLYIIFFVFLLYYS</sequence>
<dbReference type="HOGENOM" id="CLU_007948_0_1_2"/>
<dbReference type="GO" id="GO:0005262">
    <property type="term" value="F:calcium channel activity"/>
    <property type="evidence" value="ECO:0007669"/>
    <property type="project" value="TreeGrafter"/>
</dbReference>
<protein>
    <submittedName>
        <fullName evidence="6">Na+/Ca+ antiporter, CaCA family</fullName>
    </submittedName>
</protein>
<reference evidence="6" key="1">
    <citation type="submission" date="2010-02" db="EMBL/GenBank/DDBJ databases">
        <title>Complete sequence of Aciduliprofundum boonei T469.</title>
        <authorList>
            <consortium name="US DOE Joint Genome Institute"/>
            <person name="Lucas S."/>
            <person name="Copeland A."/>
            <person name="Lapidus A."/>
            <person name="Cheng J.-F."/>
            <person name="Bruce D."/>
            <person name="Goodwin L."/>
            <person name="Pitluck S."/>
            <person name="Saunders E."/>
            <person name="Detter J.C."/>
            <person name="Han C."/>
            <person name="Tapia R."/>
            <person name="Land M."/>
            <person name="Hauser L."/>
            <person name="Kyrpides N."/>
            <person name="Mikhailova N."/>
            <person name="Flores G."/>
            <person name="Reysenbach A.-L."/>
            <person name="Woyke T."/>
        </authorList>
    </citation>
    <scope>NUCLEOTIDE SEQUENCE</scope>
    <source>
        <strain evidence="6">T469</strain>
    </source>
</reference>
<dbReference type="InterPro" id="IPR044880">
    <property type="entry name" value="NCX_ion-bd_dom_sf"/>
</dbReference>
<dbReference type="GO" id="GO:0008273">
    <property type="term" value="F:calcium, potassium:sodium antiporter activity"/>
    <property type="evidence" value="ECO:0007669"/>
    <property type="project" value="TreeGrafter"/>
</dbReference>
<dbReference type="Gene3D" id="1.20.1420.30">
    <property type="entry name" value="NCX, central ion-binding region"/>
    <property type="match status" value="1"/>
</dbReference>
<gene>
    <name evidence="6" type="ordered locus">Aboo_0097</name>
</gene>
<dbReference type="InterPro" id="IPR004837">
    <property type="entry name" value="NaCa_Exmemb"/>
</dbReference>
<dbReference type="NCBIfam" id="TIGR00367">
    <property type="entry name" value="calcium/sodium antiporter"/>
    <property type="match status" value="1"/>
</dbReference>
<comment type="subcellular location">
    <subcellularLocation>
        <location evidence="1">Membrane</location>
        <topology evidence="1">Multi-pass membrane protein</topology>
    </subcellularLocation>
</comment>
<evidence type="ECO:0000256" key="4">
    <source>
        <dbReference type="ARBA" id="ARBA00023136"/>
    </source>
</evidence>
<evidence type="ECO:0000256" key="2">
    <source>
        <dbReference type="ARBA" id="ARBA00022692"/>
    </source>
</evidence>
<accession>B5IEB8</accession>
<dbReference type="eggNOG" id="arCOG02881">
    <property type="taxonomic scope" value="Archaea"/>
</dbReference>
<dbReference type="PANTHER" id="PTHR10846">
    <property type="entry name" value="SODIUM/POTASSIUM/CALCIUM EXCHANGER"/>
    <property type="match status" value="1"/>
</dbReference>
<keyword evidence="4" id="KW-0472">Membrane</keyword>
<dbReference type="GO" id="GO:0006874">
    <property type="term" value="P:intracellular calcium ion homeostasis"/>
    <property type="evidence" value="ECO:0007669"/>
    <property type="project" value="TreeGrafter"/>
</dbReference>
<keyword evidence="2" id="KW-0812">Transmembrane</keyword>
<dbReference type="PANTHER" id="PTHR10846:SF8">
    <property type="entry name" value="INNER MEMBRANE PROTEIN YRBG"/>
    <property type="match status" value="1"/>
</dbReference>
<evidence type="ECO:0000313" key="6">
    <source>
        <dbReference type="EMBL" id="ADD07909.1"/>
    </source>
</evidence>
<dbReference type="OrthoDB" id="142185at2157"/>
<dbReference type="STRING" id="439481.Aboo_0097"/>
<dbReference type="RefSeq" id="WP_008084926.1">
    <property type="nucleotide sequence ID" value="NC_013926.1"/>
</dbReference>
<dbReference type="EMBL" id="CP001941">
    <property type="protein sequence ID" value="ADD07909.1"/>
    <property type="molecule type" value="Genomic_DNA"/>
</dbReference>
<feature type="domain" description="Sodium/calcium exchanger membrane region" evidence="5">
    <location>
        <begin position="36"/>
        <end position="170"/>
    </location>
</feature>
<feature type="domain" description="Sodium/calcium exchanger membrane region" evidence="5">
    <location>
        <begin position="190"/>
        <end position="331"/>
    </location>
</feature>
<evidence type="ECO:0000256" key="3">
    <source>
        <dbReference type="ARBA" id="ARBA00022989"/>
    </source>
</evidence>
<dbReference type="KEGG" id="abi:Aboo_0097"/>
<organism evidence="6 7">
    <name type="scientific">Aciduliprofundum boonei (strain DSM 19572 / T469)</name>
    <dbReference type="NCBI Taxonomy" id="439481"/>
    <lineage>
        <taxon>Archaea</taxon>
        <taxon>Methanobacteriati</taxon>
        <taxon>Thermoplasmatota</taxon>
        <taxon>DHVE2 group</taxon>
        <taxon>Candidatus Aciduliprofundum</taxon>
    </lineage>
</organism>
<dbReference type="InterPro" id="IPR004481">
    <property type="entry name" value="K/Na/Ca-exchanger"/>
</dbReference>
<dbReference type="GeneID" id="8827033"/>
<dbReference type="AlphaFoldDB" id="B5IEB8"/>
<keyword evidence="7" id="KW-1185">Reference proteome</keyword>
<dbReference type="Proteomes" id="UP000001400">
    <property type="component" value="Chromosome"/>
</dbReference>
<evidence type="ECO:0000313" key="7">
    <source>
        <dbReference type="Proteomes" id="UP000001400"/>
    </source>
</evidence>
<dbReference type="GO" id="GO:0005886">
    <property type="term" value="C:plasma membrane"/>
    <property type="evidence" value="ECO:0007669"/>
    <property type="project" value="TreeGrafter"/>
</dbReference>
<keyword evidence="3" id="KW-1133">Transmembrane helix</keyword>
<evidence type="ECO:0000256" key="1">
    <source>
        <dbReference type="ARBA" id="ARBA00004141"/>
    </source>
</evidence>
<name>B5IEB8_ACIB4</name>
<proteinExistence type="predicted"/>